<accession>A0A9D5ASH2</accession>
<feature type="compositionally biased region" description="Basic and acidic residues" evidence="1">
    <location>
        <begin position="886"/>
        <end position="898"/>
    </location>
</feature>
<feature type="compositionally biased region" description="Low complexity" evidence="1">
    <location>
        <begin position="507"/>
        <end position="562"/>
    </location>
</feature>
<feature type="compositionally biased region" description="Polar residues" evidence="1">
    <location>
        <begin position="727"/>
        <end position="745"/>
    </location>
</feature>
<dbReference type="Pfam" id="PF07303">
    <property type="entry name" value="Occludin_ELL"/>
    <property type="match status" value="1"/>
</dbReference>
<comment type="caution">
    <text evidence="3">The sequence shown here is derived from an EMBL/GenBank/DDBJ whole genome shotgun (WGS) entry which is preliminary data.</text>
</comment>
<sequence length="1259" mass="139398">MYGGPSSKMGRAGPKRLTSSFPPPPHHRPPSSSSSRLSLGGSARKAPPAVEETFSLVSGSNPPAFSMIIRLAPDLIEEIKRVEAQGGTASMKYDANPNNPNGNFDRPVVLSSYQIIDVGGKEFRFTWSKDGDLCDIYEQRQSGVDGNGLLVESGCAWRKVNVQRILDESTKNHVKMRSEEAERKLKSRNDNGPINHLLCSYDRAIVLEPGNLSTKSNIKAMTAVESTSWKNYNKKNEAALKKRKVETLQVGGPPKTSNRSGLMSTCTTAKGKRSSPLPSSPDHFAPSSSPRGAVNISKIIDEAMPSQMTDKQDTNAVFEKEVPTRTSNAVFEKEVPTRTSNAMRTKPGGKGNNGSNPTDLQNMLISLLKDKPNGMTFKALEKAVSDTLPSSLKDLEPIIKKIAKYQSPGRYILKPAVDSESFKKPLTERGSSPVENLNQTPAHEEFHNQISAPQGGFEEKVPNEVLEETIQVKSKVEEESNTLEKIDMQHASPDIFGDKKSSDYSEGRAGSSSASGSDSDSESNSSDSGSDSGSHSRSRSKSPAGSGSGSSSDSESDASSSSKEGLEGSDEDVDILSDDEKEPKLKAETYDQRISLPIPVKSPVGRSMQNEFDEKQDGNEFDVVDIEKDSPEEQGAKMGLTTDTISDKYAEEAEPFSPDYQQLQERKNYIGSLFDERESEVKDSSRNEQSESSDKLSRGTHKKGSELKNIDEKFEGTKNLKARNSSRESYSPGTDVQKFGNSRNFSPFEFTEDTGKGPNTQMGNRADRQGNSNLGFQKGYNRALPGNSSSDLPETGQRSFDQSPLGNPSYPLEKSDKLGGSTRHNRKHSGKDYRAREASHVPENKSHRDAQNEDIYASGKNVPRSSWDDSNGSKQSLLPMDSNFQKQREMVGKLKEGRQGTQSHLGTSPKDNNRTGLSKSPAVNGRGISLQREHSDLELGELRESTPDETIVAKEFERRGSFKHMDNRSNALEDLNSNINKVKPSLKTTLDSGKPSSVFVSSGFPSNLENTNKKNVDYHFEDSTKSHSRAMQAHSQHLKADNADIGYQNKPSDMSTKFRNNESGVSHDNDLDGRSESNRRVPANGSKQETKRGTVSYPVKESKKQTPNSFEEVADGRKDSIFADRNNSDQKKRESSSDENSCSYSKYDKEEPELKGAITTFSQYKEYVQEYQDKYESYLSLNKILEDYKIEFQKFGDDLEYAKSRGDMDGYDNIAEQIKESYRRCGSRHKRLKKIFIVLHEELAVIIYIFSILDQDFIN</sequence>
<dbReference type="Proteomes" id="UP001058974">
    <property type="component" value="Chromosome 4"/>
</dbReference>
<feature type="compositionally biased region" description="Basic and acidic residues" evidence="1">
    <location>
        <begin position="474"/>
        <end position="488"/>
    </location>
</feature>
<feature type="region of interest" description="Disordered" evidence="1">
    <location>
        <begin position="471"/>
        <end position="948"/>
    </location>
</feature>
<feature type="compositionally biased region" description="Polar residues" evidence="1">
    <location>
        <begin position="1049"/>
        <end position="1064"/>
    </location>
</feature>
<feature type="compositionally biased region" description="Basic and acidic residues" evidence="1">
    <location>
        <begin position="581"/>
        <end position="591"/>
    </location>
</feature>
<dbReference type="AlphaFoldDB" id="A0A9D5ASH2"/>
<name>A0A9D5ASH2_PEA</name>
<dbReference type="PANTHER" id="PTHR38372">
    <property type="entry name" value="DENTIN SIALOPHOSPHOPROTEIN-LIKE PROTEIN"/>
    <property type="match status" value="1"/>
</dbReference>
<dbReference type="PANTHER" id="PTHR38372:SF2">
    <property type="entry name" value="DENTIN SIALOPHOSPHOPROTEIN-LIKE PROTEIN"/>
    <property type="match status" value="1"/>
</dbReference>
<evidence type="ECO:0000259" key="2">
    <source>
        <dbReference type="PROSITE" id="PS51980"/>
    </source>
</evidence>
<dbReference type="EMBL" id="JAMSHJ010000004">
    <property type="protein sequence ID" value="KAI5422707.1"/>
    <property type="molecule type" value="Genomic_DNA"/>
</dbReference>
<feature type="domain" description="OCEL" evidence="2">
    <location>
        <begin position="1149"/>
        <end position="1258"/>
    </location>
</feature>
<dbReference type="InterPro" id="IPR010844">
    <property type="entry name" value="Occludin_ELL"/>
</dbReference>
<feature type="compositionally biased region" description="Acidic residues" evidence="1">
    <location>
        <begin position="567"/>
        <end position="580"/>
    </location>
</feature>
<feature type="region of interest" description="Disordered" evidence="1">
    <location>
        <begin position="1003"/>
        <end position="1147"/>
    </location>
</feature>
<feature type="compositionally biased region" description="Polar residues" evidence="1">
    <location>
        <begin position="757"/>
        <end position="775"/>
    </location>
</feature>
<feature type="compositionally biased region" description="Basic and acidic residues" evidence="1">
    <location>
        <begin position="1011"/>
        <end position="1025"/>
    </location>
</feature>
<dbReference type="Gramene" id="Psat04G0593900-T1">
    <property type="protein sequence ID" value="KAI5422707.1"/>
    <property type="gene ID" value="KIW84_045939"/>
</dbReference>
<reference evidence="3 4" key="1">
    <citation type="journal article" date="2022" name="Nat. Genet.">
        <title>Improved pea reference genome and pan-genome highlight genomic features and evolutionary characteristics.</title>
        <authorList>
            <person name="Yang T."/>
            <person name="Liu R."/>
            <person name="Luo Y."/>
            <person name="Hu S."/>
            <person name="Wang D."/>
            <person name="Wang C."/>
            <person name="Pandey M.K."/>
            <person name="Ge S."/>
            <person name="Xu Q."/>
            <person name="Li N."/>
            <person name="Li G."/>
            <person name="Huang Y."/>
            <person name="Saxena R.K."/>
            <person name="Ji Y."/>
            <person name="Li M."/>
            <person name="Yan X."/>
            <person name="He Y."/>
            <person name="Liu Y."/>
            <person name="Wang X."/>
            <person name="Xiang C."/>
            <person name="Varshney R.K."/>
            <person name="Ding H."/>
            <person name="Gao S."/>
            <person name="Zong X."/>
        </authorList>
    </citation>
    <scope>NUCLEOTIDE SEQUENCE [LARGE SCALE GENOMIC DNA]</scope>
    <source>
        <strain evidence="3 4">cv. Zhongwan 6</strain>
    </source>
</reference>
<gene>
    <name evidence="3" type="ORF">KIW84_045939</name>
</gene>
<protein>
    <recommendedName>
        <fullName evidence="2">OCEL domain-containing protein</fullName>
    </recommendedName>
</protein>
<proteinExistence type="predicted"/>
<feature type="compositionally biased region" description="Basic and acidic residues" evidence="1">
    <location>
        <begin position="496"/>
        <end position="506"/>
    </location>
</feature>
<feature type="compositionally biased region" description="Basic and acidic residues" evidence="1">
    <location>
        <begin position="664"/>
        <end position="718"/>
    </location>
</feature>
<feature type="compositionally biased region" description="Basic and acidic residues" evidence="1">
    <location>
        <begin position="830"/>
        <end position="851"/>
    </location>
</feature>
<feature type="compositionally biased region" description="Polar residues" evidence="1">
    <location>
        <begin position="899"/>
        <end position="918"/>
    </location>
</feature>
<feature type="compositionally biased region" description="Polar residues" evidence="1">
    <location>
        <begin position="255"/>
        <end position="268"/>
    </location>
</feature>
<feature type="compositionally biased region" description="Basic and acidic residues" evidence="1">
    <location>
        <begin position="931"/>
        <end position="948"/>
    </location>
</feature>
<evidence type="ECO:0000256" key="1">
    <source>
        <dbReference type="SAM" id="MobiDB-lite"/>
    </source>
</evidence>
<feature type="compositionally biased region" description="Basic and acidic residues" evidence="1">
    <location>
        <begin position="1065"/>
        <end position="1079"/>
    </location>
</feature>
<feature type="compositionally biased region" description="Polar residues" evidence="1">
    <location>
        <begin position="786"/>
        <end position="806"/>
    </location>
</feature>
<feature type="compositionally biased region" description="Basic and acidic residues" evidence="1">
    <location>
        <begin position="625"/>
        <end position="635"/>
    </location>
</feature>
<organism evidence="3 4">
    <name type="scientific">Pisum sativum</name>
    <name type="common">Garden pea</name>
    <name type="synonym">Lathyrus oleraceus</name>
    <dbReference type="NCBI Taxonomy" id="3888"/>
    <lineage>
        <taxon>Eukaryota</taxon>
        <taxon>Viridiplantae</taxon>
        <taxon>Streptophyta</taxon>
        <taxon>Embryophyta</taxon>
        <taxon>Tracheophyta</taxon>
        <taxon>Spermatophyta</taxon>
        <taxon>Magnoliopsida</taxon>
        <taxon>eudicotyledons</taxon>
        <taxon>Gunneridae</taxon>
        <taxon>Pentapetalae</taxon>
        <taxon>rosids</taxon>
        <taxon>fabids</taxon>
        <taxon>Fabales</taxon>
        <taxon>Fabaceae</taxon>
        <taxon>Papilionoideae</taxon>
        <taxon>50 kb inversion clade</taxon>
        <taxon>NPAAA clade</taxon>
        <taxon>Hologalegina</taxon>
        <taxon>IRL clade</taxon>
        <taxon>Fabeae</taxon>
        <taxon>Lathyrus</taxon>
    </lineage>
</organism>
<feature type="region of interest" description="Disordered" evidence="1">
    <location>
        <begin position="1"/>
        <end position="45"/>
    </location>
</feature>
<feature type="region of interest" description="Disordered" evidence="1">
    <location>
        <begin position="334"/>
        <end position="357"/>
    </location>
</feature>
<feature type="compositionally biased region" description="Low complexity" evidence="1">
    <location>
        <begin position="30"/>
        <end position="42"/>
    </location>
</feature>
<evidence type="ECO:0000313" key="4">
    <source>
        <dbReference type="Proteomes" id="UP001058974"/>
    </source>
</evidence>
<dbReference type="PROSITE" id="PS51980">
    <property type="entry name" value="OCEL"/>
    <property type="match status" value="1"/>
</dbReference>
<feature type="region of interest" description="Disordered" evidence="1">
    <location>
        <begin position="249"/>
        <end position="291"/>
    </location>
</feature>
<feature type="compositionally biased region" description="Basic and acidic residues" evidence="1">
    <location>
        <begin position="1114"/>
        <end position="1136"/>
    </location>
</feature>
<keyword evidence="4" id="KW-1185">Reference proteome</keyword>
<evidence type="ECO:0000313" key="3">
    <source>
        <dbReference type="EMBL" id="KAI5422707.1"/>
    </source>
</evidence>